<dbReference type="AlphaFoldDB" id="A0A438MQR0"/>
<evidence type="ECO:0000313" key="4">
    <source>
        <dbReference type="Proteomes" id="UP000288859"/>
    </source>
</evidence>
<comment type="caution">
    <text evidence="3">The sequence shown here is derived from an EMBL/GenBank/DDBJ whole genome shotgun (WGS) entry which is preliminary data.</text>
</comment>
<evidence type="ECO:0000256" key="1">
    <source>
        <dbReference type="SAM" id="MobiDB-lite"/>
    </source>
</evidence>
<feature type="compositionally biased region" description="Polar residues" evidence="1">
    <location>
        <begin position="175"/>
        <end position="191"/>
    </location>
</feature>
<evidence type="ECO:0000256" key="2">
    <source>
        <dbReference type="SAM" id="Phobius"/>
    </source>
</evidence>
<keyword evidence="2" id="KW-0472">Membrane</keyword>
<feature type="region of interest" description="Disordered" evidence="1">
    <location>
        <begin position="83"/>
        <end position="208"/>
    </location>
</feature>
<organism evidence="3 4">
    <name type="scientific">Exophiala mesophila</name>
    <name type="common">Black yeast-like fungus</name>
    <dbReference type="NCBI Taxonomy" id="212818"/>
    <lineage>
        <taxon>Eukaryota</taxon>
        <taxon>Fungi</taxon>
        <taxon>Dikarya</taxon>
        <taxon>Ascomycota</taxon>
        <taxon>Pezizomycotina</taxon>
        <taxon>Eurotiomycetes</taxon>
        <taxon>Chaetothyriomycetidae</taxon>
        <taxon>Chaetothyriales</taxon>
        <taxon>Herpotrichiellaceae</taxon>
        <taxon>Exophiala</taxon>
    </lineage>
</organism>
<gene>
    <name evidence="3" type="ORF">B0A52_09855</name>
</gene>
<evidence type="ECO:0000313" key="3">
    <source>
        <dbReference type="EMBL" id="RVX65970.1"/>
    </source>
</evidence>
<dbReference type="VEuPathDB" id="FungiDB:PV10_09237"/>
<sequence length="208" mass="22541">MRMITRIPSLLGLIVLFSSLFYLYENRNLIEHGNLHSVDYWHSIRDAAQSHIPRLDPHHQKPLANSPKAAPVETIKANTTAPPLQVALPQESSTSLTSPPAKAEVSHSPTKSSVSDARGVAIQLLEASSARDHKSKTTTPKATLNLKQPSHDKPSSSRKTGASQPQPLVPVKSGKSFSAFQGATKKGQQYNGPRRNSLPMPYPAGMLS</sequence>
<accession>A0A438MQR0</accession>
<protein>
    <submittedName>
        <fullName evidence="3">Uncharacterized protein</fullName>
    </submittedName>
</protein>
<feature type="compositionally biased region" description="Polar residues" evidence="1">
    <location>
        <begin position="157"/>
        <end position="166"/>
    </location>
</feature>
<dbReference type="OrthoDB" id="10306588at2759"/>
<dbReference type="Proteomes" id="UP000288859">
    <property type="component" value="Unassembled WGS sequence"/>
</dbReference>
<feature type="transmembrane region" description="Helical" evidence="2">
    <location>
        <begin position="7"/>
        <end position="24"/>
    </location>
</feature>
<proteinExistence type="predicted"/>
<keyword evidence="2" id="KW-1133">Transmembrane helix</keyword>
<dbReference type="EMBL" id="NAJM01000073">
    <property type="protein sequence ID" value="RVX65970.1"/>
    <property type="molecule type" value="Genomic_DNA"/>
</dbReference>
<reference evidence="3 4" key="1">
    <citation type="submission" date="2017-03" db="EMBL/GenBank/DDBJ databases">
        <title>Genomes of endolithic fungi from Antarctica.</title>
        <authorList>
            <person name="Coleine C."/>
            <person name="Masonjones S."/>
            <person name="Stajich J.E."/>
        </authorList>
    </citation>
    <scope>NUCLEOTIDE SEQUENCE [LARGE SCALE GENOMIC DNA]</scope>
    <source>
        <strain evidence="3 4">CCFEE 6314</strain>
    </source>
</reference>
<keyword evidence="2" id="KW-0812">Transmembrane</keyword>
<name>A0A438MQR0_EXOME</name>
<feature type="compositionally biased region" description="Polar residues" evidence="1">
    <location>
        <begin position="137"/>
        <end position="148"/>
    </location>
</feature>